<evidence type="ECO:0000313" key="3">
    <source>
        <dbReference type="Proteomes" id="UP001558613"/>
    </source>
</evidence>
<dbReference type="PANTHER" id="PTHR39319:SF1">
    <property type="entry name" value="SI:DKEY-256H2.1"/>
    <property type="match status" value="1"/>
</dbReference>
<feature type="domain" description="PA" evidence="1">
    <location>
        <begin position="35"/>
        <end position="105"/>
    </location>
</feature>
<dbReference type="InterPro" id="IPR003137">
    <property type="entry name" value="PA_domain"/>
</dbReference>
<dbReference type="Gene3D" id="3.50.30.30">
    <property type="match status" value="1"/>
</dbReference>
<keyword evidence="3" id="KW-1185">Reference proteome</keyword>
<evidence type="ECO:0000259" key="1">
    <source>
        <dbReference type="Pfam" id="PF02225"/>
    </source>
</evidence>
<accession>A0ABR3M0P6</accession>
<dbReference type="EMBL" id="JAYMGO010000016">
    <property type="protein sequence ID" value="KAL1258688.1"/>
    <property type="molecule type" value="Genomic_DNA"/>
</dbReference>
<proteinExistence type="predicted"/>
<sequence length="194" mass="21282">MLTDWSIPVIAKRLKARHDWLNGRWGTDPYRLLDAGDGCKPVTSVKGAVAFISEGGCSFFTKIKNMDESNVTGVLVYALPGNPIQDMNCIGDDCSTSINIPASMVHVEPSVMQALRFTFNEALQEQLSRPAVVIPVFDRHLMQGETGAQAVVDLPGGNYSGGLYPFKVMSLFPGGTFDKDYNSRYQEIKFSLPV</sequence>
<protein>
    <recommendedName>
        <fullName evidence="1">PA domain-containing protein</fullName>
    </recommendedName>
</protein>
<gene>
    <name evidence="2" type="ORF">QQF64_009265</name>
</gene>
<dbReference type="InterPro" id="IPR053251">
    <property type="entry name" value="N-glycanase"/>
</dbReference>
<dbReference type="SUPFAM" id="SSF52025">
    <property type="entry name" value="PA domain"/>
    <property type="match status" value="1"/>
</dbReference>
<dbReference type="InterPro" id="IPR046450">
    <property type="entry name" value="PA_dom_sf"/>
</dbReference>
<dbReference type="Proteomes" id="UP001558613">
    <property type="component" value="Unassembled WGS sequence"/>
</dbReference>
<reference evidence="2 3" key="1">
    <citation type="submission" date="2023-09" db="EMBL/GenBank/DDBJ databases">
        <authorList>
            <person name="Wang M."/>
        </authorList>
    </citation>
    <scope>NUCLEOTIDE SEQUENCE [LARGE SCALE GENOMIC DNA]</scope>
    <source>
        <strain evidence="2">GT-2023</strain>
        <tissue evidence="2">Liver</tissue>
    </source>
</reference>
<dbReference type="CDD" id="cd00538">
    <property type="entry name" value="PA"/>
    <property type="match status" value="1"/>
</dbReference>
<organism evidence="2 3">
    <name type="scientific">Cirrhinus molitorella</name>
    <name type="common">mud carp</name>
    <dbReference type="NCBI Taxonomy" id="172907"/>
    <lineage>
        <taxon>Eukaryota</taxon>
        <taxon>Metazoa</taxon>
        <taxon>Chordata</taxon>
        <taxon>Craniata</taxon>
        <taxon>Vertebrata</taxon>
        <taxon>Euteleostomi</taxon>
        <taxon>Actinopterygii</taxon>
        <taxon>Neopterygii</taxon>
        <taxon>Teleostei</taxon>
        <taxon>Ostariophysi</taxon>
        <taxon>Cypriniformes</taxon>
        <taxon>Cyprinidae</taxon>
        <taxon>Labeoninae</taxon>
        <taxon>Labeonini</taxon>
        <taxon>Cirrhinus</taxon>
    </lineage>
</organism>
<evidence type="ECO:0000313" key="2">
    <source>
        <dbReference type="EMBL" id="KAL1258688.1"/>
    </source>
</evidence>
<dbReference type="Pfam" id="PF02225">
    <property type="entry name" value="PA"/>
    <property type="match status" value="1"/>
</dbReference>
<dbReference type="PANTHER" id="PTHR39319">
    <property type="entry name" value="SI:DKEY-256H2.1"/>
    <property type="match status" value="1"/>
</dbReference>
<name>A0ABR3M0P6_9TELE</name>
<comment type="caution">
    <text evidence="2">The sequence shown here is derived from an EMBL/GenBank/DDBJ whole genome shotgun (WGS) entry which is preliminary data.</text>
</comment>